<comment type="similarity">
    <text evidence="3">Belongs to the nucleotide pyrophosphatase/phosphodiesterase family.</text>
</comment>
<dbReference type="Pfam" id="PF01663">
    <property type="entry name" value="Phosphodiest"/>
    <property type="match status" value="1"/>
</dbReference>
<dbReference type="GO" id="GO:0005886">
    <property type="term" value="C:plasma membrane"/>
    <property type="evidence" value="ECO:0007669"/>
    <property type="project" value="UniProtKB-SubCell"/>
</dbReference>
<dbReference type="AlphaFoldDB" id="A0A6P8RE92"/>
<dbReference type="GO" id="GO:0008889">
    <property type="term" value="F:glycerophosphodiester phosphodiesterase activity"/>
    <property type="evidence" value="ECO:0007669"/>
    <property type="project" value="TreeGrafter"/>
</dbReference>
<keyword evidence="9 32" id="KW-0732">Signal</keyword>
<dbReference type="EC" id="3.1.4.38" evidence="4"/>
<evidence type="ECO:0000256" key="12">
    <source>
        <dbReference type="ARBA" id="ARBA00022963"/>
    </source>
</evidence>
<keyword evidence="13" id="KW-0443">Lipid metabolism</keyword>
<comment type="catalytic activity">
    <reaction evidence="25">
        <text>a 1-acyl-sn-glycero-3-phosphocholine + H2O = a 1-acyl-sn-glycerol + phosphocholine + H(+)</text>
        <dbReference type="Rhea" id="RHEA:44720"/>
        <dbReference type="ChEBI" id="CHEBI:15377"/>
        <dbReference type="ChEBI" id="CHEBI:15378"/>
        <dbReference type="ChEBI" id="CHEBI:58168"/>
        <dbReference type="ChEBI" id="CHEBI:64683"/>
        <dbReference type="ChEBI" id="CHEBI:295975"/>
    </reaction>
    <physiologicalReaction direction="left-to-right" evidence="25">
        <dbReference type="Rhea" id="RHEA:44721"/>
    </physiologicalReaction>
</comment>
<dbReference type="InParanoid" id="A0A6P8RE92"/>
<evidence type="ECO:0000256" key="9">
    <source>
        <dbReference type="ARBA" id="ARBA00022729"/>
    </source>
</evidence>
<evidence type="ECO:0000256" key="8">
    <source>
        <dbReference type="ARBA" id="ARBA00022723"/>
    </source>
</evidence>
<dbReference type="InterPro" id="IPR002591">
    <property type="entry name" value="Phosphodiest/P_Trfase"/>
</dbReference>
<dbReference type="OrthoDB" id="415411at2759"/>
<proteinExistence type="inferred from homology"/>
<keyword evidence="16" id="KW-0325">Glycoprotein</keyword>
<evidence type="ECO:0000256" key="6">
    <source>
        <dbReference type="ARBA" id="ARBA00022553"/>
    </source>
</evidence>
<evidence type="ECO:0000256" key="32">
    <source>
        <dbReference type="SAM" id="SignalP"/>
    </source>
</evidence>
<dbReference type="GO" id="GO:0019695">
    <property type="term" value="P:choline metabolic process"/>
    <property type="evidence" value="ECO:0007669"/>
    <property type="project" value="TreeGrafter"/>
</dbReference>
<evidence type="ECO:0000256" key="22">
    <source>
        <dbReference type="ARBA" id="ARBA00047322"/>
    </source>
</evidence>
<evidence type="ECO:0000256" key="30">
    <source>
        <dbReference type="ARBA" id="ARBA00049092"/>
    </source>
</evidence>
<dbReference type="CDD" id="cd16018">
    <property type="entry name" value="Enpp"/>
    <property type="match status" value="1"/>
</dbReference>
<comment type="catalytic activity">
    <reaction evidence="24">
        <text>a 1-O-alkyl-sn-glycero-3-phosphocholine + H2O = a 1-O-alkyl-sn-glycerol + phosphocholine + H(+)</text>
        <dbReference type="Rhea" id="RHEA:36083"/>
        <dbReference type="ChEBI" id="CHEBI:15377"/>
        <dbReference type="ChEBI" id="CHEBI:15378"/>
        <dbReference type="ChEBI" id="CHEBI:15850"/>
        <dbReference type="ChEBI" id="CHEBI:30909"/>
        <dbReference type="ChEBI" id="CHEBI:295975"/>
    </reaction>
    <physiologicalReaction direction="left-to-right" evidence="24">
        <dbReference type="Rhea" id="RHEA:36084"/>
    </physiologicalReaction>
</comment>
<keyword evidence="6" id="KW-0597">Phosphoprotein</keyword>
<dbReference type="GO" id="GO:0016042">
    <property type="term" value="P:lipid catabolic process"/>
    <property type="evidence" value="ECO:0007669"/>
    <property type="project" value="UniProtKB-KW"/>
</dbReference>
<evidence type="ECO:0000256" key="3">
    <source>
        <dbReference type="ARBA" id="ARBA00010594"/>
    </source>
</evidence>
<dbReference type="SUPFAM" id="SSF53649">
    <property type="entry name" value="Alkaline phosphatase-like"/>
    <property type="match status" value="1"/>
</dbReference>
<organism evidence="33 34">
    <name type="scientific">Geotrypetes seraphini</name>
    <name type="common">Gaboon caecilian</name>
    <name type="synonym">Caecilia seraphini</name>
    <dbReference type="NCBI Taxonomy" id="260995"/>
    <lineage>
        <taxon>Eukaryota</taxon>
        <taxon>Metazoa</taxon>
        <taxon>Chordata</taxon>
        <taxon>Craniata</taxon>
        <taxon>Vertebrata</taxon>
        <taxon>Euteleostomi</taxon>
        <taxon>Amphibia</taxon>
        <taxon>Gymnophiona</taxon>
        <taxon>Geotrypetes</taxon>
    </lineage>
</organism>
<keyword evidence="11" id="KW-0862">Zinc</keyword>
<evidence type="ECO:0000256" key="5">
    <source>
        <dbReference type="ARBA" id="ARBA00022475"/>
    </source>
</evidence>
<evidence type="ECO:0000256" key="15">
    <source>
        <dbReference type="ARBA" id="ARBA00023157"/>
    </source>
</evidence>
<evidence type="ECO:0000256" key="29">
    <source>
        <dbReference type="ARBA" id="ARBA00048703"/>
    </source>
</evidence>
<evidence type="ECO:0000256" key="18">
    <source>
        <dbReference type="ARBA" id="ARBA00031167"/>
    </source>
</evidence>
<comment type="catalytic activity">
    <reaction evidence="31">
        <text>1-(5Z,8Z,11Z,14Z-eicosatetraenoyl)-sn-glycero-3-phosphocholine + H2O = 1-(5Z,8Z,11Z,14Z-eicosatetraenoyl)-sn-glycerol + phosphocholine + H(+)</text>
        <dbReference type="Rhea" id="RHEA:41003"/>
        <dbReference type="ChEBI" id="CHEBI:15377"/>
        <dbReference type="ChEBI" id="CHEBI:15378"/>
        <dbReference type="ChEBI" id="CHEBI:34071"/>
        <dbReference type="ChEBI" id="CHEBI:74344"/>
        <dbReference type="ChEBI" id="CHEBI:295975"/>
    </reaction>
    <physiologicalReaction direction="left-to-right" evidence="31">
        <dbReference type="Rhea" id="RHEA:41004"/>
    </physiologicalReaction>
</comment>
<dbReference type="RefSeq" id="XP_033799131.1">
    <property type="nucleotide sequence ID" value="XM_033943240.1"/>
</dbReference>
<comment type="catalytic activity">
    <reaction evidence="22">
        <text>1-(9Z-octadecenoyl)-sn-glycero-3-phosphocholine + H2O = 1-(9Z-octadecenoyl)-sn-glycerol + phosphocholine + H(+)</text>
        <dbReference type="Rhea" id="RHEA:41091"/>
        <dbReference type="ChEBI" id="CHEBI:15377"/>
        <dbReference type="ChEBI" id="CHEBI:15378"/>
        <dbReference type="ChEBI" id="CHEBI:28610"/>
        <dbReference type="ChEBI" id="CHEBI:75757"/>
        <dbReference type="ChEBI" id="CHEBI:295975"/>
    </reaction>
    <physiologicalReaction direction="left-to-right" evidence="22">
        <dbReference type="Rhea" id="RHEA:41092"/>
    </physiologicalReaction>
</comment>
<reference evidence="34" key="1">
    <citation type="submission" date="2025-08" db="UniProtKB">
        <authorList>
            <consortium name="RefSeq"/>
        </authorList>
    </citation>
    <scope>IDENTIFICATION</scope>
</reference>
<evidence type="ECO:0000256" key="16">
    <source>
        <dbReference type="ARBA" id="ARBA00023180"/>
    </source>
</evidence>
<comment type="catalytic activity">
    <reaction evidence="27">
        <text>1-hexadecanoyl-sn-glycero-3-phosphocholine + H2O = 1-hexadecanoyl-sn-glycerol + phosphocholine + H(+)</text>
        <dbReference type="Rhea" id="RHEA:41119"/>
        <dbReference type="ChEBI" id="CHEBI:15377"/>
        <dbReference type="ChEBI" id="CHEBI:15378"/>
        <dbReference type="ChEBI" id="CHEBI:72998"/>
        <dbReference type="ChEBI" id="CHEBI:75542"/>
        <dbReference type="ChEBI" id="CHEBI:295975"/>
    </reaction>
    <physiologicalReaction direction="left-to-right" evidence="27">
        <dbReference type="Rhea" id="RHEA:41120"/>
    </physiologicalReaction>
</comment>
<evidence type="ECO:0000256" key="24">
    <source>
        <dbReference type="ARBA" id="ARBA00047494"/>
    </source>
</evidence>
<evidence type="ECO:0000256" key="2">
    <source>
        <dbReference type="ARBA" id="ARBA00004609"/>
    </source>
</evidence>
<sequence length="440" mass="50937">MANPRVLPFILFILCLASSSFAEQKLLVFLLDGLRYDYVNDRALESLPGFREFVEWGVKVDYMTPDFPSLSYPNYYTLMTGRHCEVHQMIGNFMWDPKTNKSFEIGANEDSLLPLWWDGSEPVWVTMEKLKRKVFMYYWPGCEVEILGTRPKYCRAYSSNTSDAEFGIAVKDALQSLRNGSTDMAAVYYERIDAEGHHNGPWSSQTQNAVRAVDRVLKDMNQQIKDLGLHDDLNVILFSDHGMTDIYWMDKVIELVKYINMSDVLQIKDRGPVMNLWPTESKLSEVYDKLKAVEHMNVFKKEEIPDRFHYKKGKYVAPLTLVADQGWFIIQRKDKLPFWNNGTEVNEAWQHGWHGYDNELMDMRAFFMAYGPNFKTNYRSAPIRSVDVYNIMCHVLGVEPLPNNGSWSRVESMLKSRASLAMSLQLGSCMLALVQYLFLA</sequence>
<feature type="signal peptide" evidence="32">
    <location>
        <begin position="1"/>
        <end position="22"/>
    </location>
</feature>
<keyword evidence="15" id="KW-1015">Disulfide bond</keyword>
<keyword evidence="8" id="KW-0479">Metal-binding</keyword>
<keyword evidence="33" id="KW-1185">Reference proteome</keyword>
<evidence type="ECO:0000256" key="10">
    <source>
        <dbReference type="ARBA" id="ARBA00022801"/>
    </source>
</evidence>
<comment type="cofactor">
    <cofactor evidence="1">
        <name>Zn(2+)</name>
        <dbReference type="ChEBI" id="CHEBI:29105"/>
    </cofactor>
</comment>
<name>A0A6P8RE92_GEOSA</name>
<evidence type="ECO:0000313" key="34">
    <source>
        <dbReference type="RefSeq" id="XP_033799131.1"/>
    </source>
</evidence>
<evidence type="ECO:0000256" key="11">
    <source>
        <dbReference type="ARBA" id="ARBA00022833"/>
    </source>
</evidence>
<keyword evidence="10" id="KW-0378">Hydrolase</keyword>
<dbReference type="GeneID" id="117359854"/>
<comment type="catalytic activity">
    <reaction evidence="23">
        <text>glycero-2-phosphocholine + H2O = phosphocholine + glycerol + H(+)</text>
        <dbReference type="Rhea" id="RHEA:61684"/>
        <dbReference type="ChEBI" id="CHEBI:15377"/>
        <dbReference type="ChEBI" id="CHEBI:15378"/>
        <dbReference type="ChEBI" id="CHEBI:17754"/>
        <dbReference type="ChEBI" id="CHEBI:144950"/>
        <dbReference type="ChEBI" id="CHEBI:295975"/>
    </reaction>
    <physiologicalReaction direction="left-to-right" evidence="23">
        <dbReference type="Rhea" id="RHEA:61685"/>
    </physiologicalReaction>
</comment>
<evidence type="ECO:0000256" key="31">
    <source>
        <dbReference type="ARBA" id="ARBA00049320"/>
    </source>
</evidence>
<comment type="catalytic activity">
    <reaction evidence="21">
        <text>1-dodecanoyl-sn-glycero-3-phosphocholine + H2O = 1-dodecanoyl-sn-glycerol + phosphocholine + H(+)</text>
        <dbReference type="Rhea" id="RHEA:41127"/>
        <dbReference type="ChEBI" id="CHEBI:15377"/>
        <dbReference type="ChEBI" id="CHEBI:15378"/>
        <dbReference type="ChEBI" id="CHEBI:74966"/>
        <dbReference type="ChEBI" id="CHEBI:75529"/>
        <dbReference type="ChEBI" id="CHEBI:295975"/>
    </reaction>
    <physiologicalReaction direction="left-to-right" evidence="21">
        <dbReference type="Rhea" id="RHEA:41128"/>
    </physiologicalReaction>
</comment>
<evidence type="ECO:0000256" key="21">
    <source>
        <dbReference type="ARBA" id="ARBA00047290"/>
    </source>
</evidence>
<evidence type="ECO:0000256" key="23">
    <source>
        <dbReference type="ARBA" id="ARBA00047482"/>
    </source>
</evidence>
<gene>
    <name evidence="34" type="primary">ENPP6</name>
</gene>
<keyword evidence="14" id="KW-0472">Membrane</keyword>
<dbReference type="FunCoup" id="A0A6P8RE92">
    <property type="interactions" value="79"/>
</dbReference>
<evidence type="ECO:0000256" key="17">
    <source>
        <dbReference type="ARBA" id="ARBA00023288"/>
    </source>
</evidence>
<comment type="function">
    <text evidence="20">Choline-specific glycerophosphodiesterase that hydrolyzes glycerophosphocholine (GPC) and lysophosphatidylcholine (LPC) and contributes to supplying choline to the cells. Has a preference for LPC with short (12:0 and 14:0) or polyunsaturated (18:2 and 20:4) fatty acids. In vitro, hydrolyzes only choline-containing lysophospholipids, such as sphingosylphosphorylcholine (SPC), platelet-activating factor (PAF) and lysoPAF, but not other lysophospholipids.</text>
</comment>
<comment type="catalytic activity">
    <reaction evidence="29">
        <text>sn-glycerol 3-phosphocholine + H2O = phosphocholine + glycerol + H(+)</text>
        <dbReference type="Rhea" id="RHEA:19545"/>
        <dbReference type="ChEBI" id="CHEBI:15377"/>
        <dbReference type="ChEBI" id="CHEBI:15378"/>
        <dbReference type="ChEBI" id="CHEBI:16870"/>
        <dbReference type="ChEBI" id="CHEBI:17754"/>
        <dbReference type="ChEBI" id="CHEBI:295975"/>
        <dbReference type="EC" id="3.1.4.38"/>
    </reaction>
    <physiologicalReaction direction="left-to-right" evidence="29">
        <dbReference type="Rhea" id="RHEA:19546"/>
    </physiologicalReaction>
</comment>
<comment type="catalytic activity">
    <reaction evidence="30">
        <text>1-(9Z,12Z)-octadecadienoyl-sn-glycero-3-phosphocholine + H2O = 1-(9Z,12Z-octadecadienoyl)-sn-glycerol + phosphocholine + H(+)</text>
        <dbReference type="Rhea" id="RHEA:41115"/>
        <dbReference type="ChEBI" id="CHEBI:15377"/>
        <dbReference type="ChEBI" id="CHEBI:15378"/>
        <dbReference type="ChEBI" id="CHEBI:28733"/>
        <dbReference type="ChEBI" id="CHEBI:75561"/>
        <dbReference type="ChEBI" id="CHEBI:295975"/>
    </reaction>
    <physiologicalReaction direction="left-to-right" evidence="30">
        <dbReference type="Rhea" id="RHEA:41116"/>
    </physiologicalReaction>
</comment>
<keyword evidence="7" id="KW-0336">GPI-anchor</keyword>
<dbReference type="InterPro" id="IPR017850">
    <property type="entry name" value="Alkaline_phosphatase_core_sf"/>
</dbReference>
<dbReference type="GO" id="GO:0046872">
    <property type="term" value="F:metal ion binding"/>
    <property type="evidence" value="ECO:0007669"/>
    <property type="project" value="UniProtKB-KW"/>
</dbReference>
<evidence type="ECO:0000256" key="28">
    <source>
        <dbReference type="ARBA" id="ARBA00048234"/>
    </source>
</evidence>
<evidence type="ECO:0000313" key="33">
    <source>
        <dbReference type="Proteomes" id="UP000515159"/>
    </source>
</evidence>
<dbReference type="Proteomes" id="UP000515159">
    <property type="component" value="Chromosome 1"/>
</dbReference>
<evidence type="ECO:0000256" key="26">
    <source>
        <dbReference type="ARBA" id="ARBA00047779"/>
    </source>
</evidence>
<dbReference type="PANTHER" id="PTHR10151">
    <property type="entry name" value="ECTONUCLEOTIDE PYROPHOSPHATASE/PHOSPHODIESTERASE"/>
    <property type="match status" value="1"/>
</dbReference>
<evidence type="ECO:0000256" key="1">
    <source>
        <dbReference type="ARBA" id="ARBA00001947"/>
    </source>
</evidence>
<dbReference type="PANTHER" id="PTHR10151:SF66">
    <property type="entry name" value="GLYCEROPHOSPHOCHOLINE CHOLINEPHOSPHODIESTERASE ENPP6"/>
    <property type="match status" value="1"/>
</dbReference>
<protein>
    <recommendedName>
        <fullName evidence="4">glycerophosphocholine cholinephosphodiesterase</fullName>
        <ecNumber evidence="4">3.1.4.38</ecNumber>
    </recommendedName>
    <alternativeName>
        <fullName evidence="19">Choline-specific glycerophosphodiester phosphodiesterase</fullName>
    </alternativeName>
    <alternativeName>
        <fullName evidence="18">Ectonucleotide pyrophosphatase/phosphodiesterase family member 6</fullName>
    </alternativeName>
</protein>
<dbReference type="KEGG" id="gsh:117359854"/>
<dbReference type="CTD" id="133121"/>
<evidence type="ECO:0000256" key="19">
    <source>
        <dbReference type="ARBA" id="ARBA00032556"/>
    </source>
</evidence>
<evidence type="ECO:0000256" key="20">
    <source>
        <dbReference type="ARBA" id="ARBA00046203"/>
    </source>
</evidence>
<comment type="catalytic activity">
    <reaction evidence="28">
        <text>sphing-4-enine-phosphocholine + H2O = sphing-4-enine + phosphocholine + H(+)</text>
        <dbReference type="Rhea" id="RHEA:41095"/>
        <dbReference type="ChEBI" id="CHEBI:15377"/>
        <dbReference type="ChEBI" id="CHEBI:15378"/>
        <dbReference type="ChEBI" id="CHEBI:57756"/>
        <dbReference type="ChEBI" id="CHEBI:58906"/>
        <dbReference type="ChEBI" id="CHEBI:295975"/>
    </reaction>
    <physiologicalReaction direction="left-to-right" evidence="28">
        <dbReference type="Rhea" id="RHEA:41096"/>
    </physiologicalReaction>
</comment>
<dbReference type="FunFam" id="3.30.1360.180:FF:000001">
    <property type="entry name" value="Ectonucleotide pyrophosphatase/phosphodiesterase family member 6"/>
    <property type="match status" value="1"/>
</dbReference>
<comment type="catalytic activity">
    <reaction evidence="26">
        <text>1-tetradecanoyl-sn-glycero-3-phosphocholine + H2O = 1-tetradecanoyl-sn-glycerol + phosphocholine + H(+)</text>
        <dbReference type="Rhea" id="RHEA:40999"/>
        <dbReference type="ChEBI" id="CHEBI:15377"/>
        <dbReference type="ChEBI" id="CHEBI:15378"/>
        <dbReference type="ChEBI" id="CHEBI:64489"/>
        <dbReference type="ChEBI" id="CHEBI:75536"/>
        <dbReference type="ChEBI" id="CHEBI:295975"/>
    </reaction>
    <physiologicalReaction direction="left-to-right" evidence="26">
        <dbReference type="Rhea" id="RHEA:41000"/>
    </physiologicalReaction>
</comment>
<dbReference type="GO" id="GO:0047390">
    <property type="term" value="F:glycerophosphocholine cholinephosphodiesterase activity"/>
    <property type="evidence" value="ECO:0007669"/>
    <property type="project" value="UniProtKB-EC"/>
</dbReference>
<evidence type="ECO:0000256" key="27">
    <source>
        <dbReference type="ARBA" id="ARBA00048209"/>
    </source>
</evidence>
<dbReference type="Gene3D" id="3.40.720.10">
    <property type="entry name" value="Alkaline Phosphatase, subunit A"/>
    <property type="match status" value="1"/>
</dbReference>
<accession>A0A6P8RE92</accession>
<dbReference type="GO" id="GO:0098552">
    <property type="term" value="C:side of membrane"/>
    <property type="evidence" value="ECO:0007669"/>
    <property type="project" value="UniProtKB-KW"/>
</dbReference>
<evidence type="ECO:0000256" key="4">
    <source>
        <dbReference type="ARBA" id="ARBA00012318"/>
    </source>
</evidence>
<keyword evidence="5" id="KW-1003">Cell membrane</keyword>
<keyword evidence="17" id="KW-0449">Lipoprotein</keyword>
<evidence type="ECO:0000256" key="14">
    <source>
        <dbReference type="ARBA" id="ARBA00023136"/>
    </source>
</evidence>
<feature type="chain" id="PRO_5027551763" description="glycerophosphocholine cholinephosphodiesterase" evidence="32">
    <location>
        <begin position="23"/>
        <end position="440"/>
    </location>
</feature>
<evidence type="ECO:0000256" key="7">
    <source>
        <dbReference type="ARBA" id="ARBA00022622"/>
    </source>
</evidence>
<dbReference type="FunFam" id="3.40.720.10:FF:000029">
    <property type="entry name" value="ectonucleotide pyrophosphatase/phosphodiesterase family member 6"/>
    <property type="match status" value="1"/>
</dbReference>
<evidence type="ECO:0000256" key="25">
    <source>
        <dbReference type="ARBA" id="ARBA00047600"/>
    </source>
</evidence>
<keyword evidence="12" id="KW-0442">Lipid degradation</keyword>
<evidence type="ECO:0000256" key="13">
    <source>
        <dbReference type="ARBA" id="ARBA00023098"/>
    </source>
</evidence>
<comment type="subcellular location">
    <subcellularLocation>
        <location evidence="2">Cell membrane</location>
        <topology evidence="2">Lipid-anchor</topology>
        <topology evidence="2">GPI-anchor</topology>
    </subcellularLocation>
</comment>
<dbReference type="Gene3D" id="3.30.1360.180">
    <property type="match status" value="1"/>
</dbReference>